<gene>
    <name evidence="2" type="ORF">HXX76_014131</name>
</gene>
<feature type="region of interest" description="Disordered" evidence="1">
    <location>
        <begin position="23"/>
        <end position="62"/>
    </location>
</feature>
<keyword evidence="3" id="KW-1185">Reference proteome</keyword>
<dbReference type="EMBL" id="JAEHOC010000060">
    <property type="protein sequence ID" value="KAG2424973.1"/>
    <property type="molecule type" value="Genomic_DNA"/>
</dbReference>
<proteinExistence type="predicted"/>
<feature type="compositionally biased region" description="Low complexity" evidence="1">
    <location>
        <begin position="31"/>
        <end position="40"/>
    </location>
</feature>
<evidence type="ECO:0000313" key="3">
    <source>
        <dbReference type="Proteomes" id="UP000650467"/>
    </source>
</evidence>
<dbReference type="Proteomes" id="UP000650467">
    <property type="component" value="Unassembled WGS sequence"/>
</dbReference>
<protein>
    <submittedName>
        <fullName evidence="2">Uncharacterized protein</fullName>
    </submittedName>
</protein>
<dbReference type="AlphaFoldDB" id="A0A835SCX6"/>
<sequence>MSTSAYFSNPAALRAAFAGTSTPVSKDKAVEPPAAAAAVPTKSTGSLPAPAARPTTTVGSGLTERTASTNVTTGSARVTTFEYTKQAKSTDVNKGVFQLISEKADIPVSAILALGTEAYVDKTITDLKEEKVVDMGDLCKKVRPGEFDASKDLCERKNWMVCKAVFAHGCTFSYLVPSMASTIHTDLHRDAETGSLIEVFEASKDSYDLFKVHKEETAWVVVKTLAKLACTSVLRNLKCEDDAWVLDEDSYASDSLISTMLALWKQANAKSLDALKELQIPAAKALTVYCRTHKITIASSSNITFEAL</sequence>
<name>A0A835SCX6_CHLIN</name>
<reference evidence="2" key="1">
    <citation type="journal article" date="2020" name="bioRxiv">
        <title>Comparative genomics of Chlamydomonas.</title>
        <authorList>
            <person name="Craig R.J."/>
            <person name="Hasan A.R."/>
            <person name="Ness R.W."/>
            <person name="Keightley P.D."/>
        </authorList>
    </citation>
    <scope>NUCLEOTIDE SEQUENCE</scope>
    <source>
        <strain evidence="2">SAG 7.73</strain>
    </source>
</reference>
<evidence type="ECO:0000313" key="2">
    <source>
        <dbReference type="EMBL" id="KAG2424973.1"/>
    </source>
</evidence>
<comment type="caution">
    <text evidence="2">The sequence shown here is derived from an EMBL/GenBank/DDBJ whole genome shotgun (WGS) entry which is preliminary data.</text>
</comment>
<accession>A0A835SCX6</accession>
<evidence type="ECO:0000256" key="1">
    <source>
        <dbReference type="SAM" id="MobiDB-lite"/>
    </source>
</evidence>
<organism evidence="2 3">
    <name type="scientific">Chlamydomonas incerta</name>
    <dbReference type="NCBI Taxonomy" id="51695"/>
    <lineage>
        <taxon>Eukaryota</taxon>
        <taxon>Viridiplantae</taxon>
        <taxon>Chlorophyta</taxon>
        <taxon>core chlorophytes</taxon>
        <taxon>Chlorophyceae</taxon>
        <taxon>CS clade</taxon>
        <taxon>Chlamydomonadales</taxon>
        <taxon>Chlamydomonadaceae</taxon>
        <taxon>Chlamydomonas</taxon>
    </lineage>
</organism>